<proteinExistence type="inferred from homology"/>
<dbReference type="InterPro" id="IPR019933">
    <property type="entry name" value="DivIVA_domain"/>
</dbReference>
<keyword evidence="6" id="KW-0175">Coiled coil</keyword>
<keyword evidence="11" id="KW-1185">Reference proteome</keyword>
<comment type="similarity">
    <text evidence="2">Belongs to the DivIVA family.</text>
</comment>
<feature type="region of interest" description="Disordered" evidence="9">
    <location>
        <begin position="82"/>
        <end position="137"/>
    </location>
</feature>
<evidence type="ECO:0000256" key="5">
    <source>
        <dbReference type="ARBA" id="ARBA00022618"/>
    </source>
</evidence>
<feature type="compositionally biased region" description="Basic and acidic residues" evidence="9">
    <location>
        <begin position="330"/>
        <end position="361"/>
    </location>
</feature>
<dbReference type="InterPro" id="IPR007793">
    <property type="entry name" value="DivIVA_fam"/>
</dbReference>
<dbReference type="RefSeq" id="WP_396675749.1">
    <property type="nucleotide sequence ID" value="NZ_JBIRPU010000001.1"/>
</dbReference>
<evidence type="ECO:0000256" key="7">
    <source>
        <dbReference type="ARBA" id="ARBA00023306"/>
    </source>
</evidence>
<sequence>MASQGQRFRRKALRRGYKVDEVDAFLDRVEATLAGQPVGAPVASQEVHDVVFRVRFNGYDEWQVDLHLDRVERQLAELEERGGVVSRGTDSGMSDRLGASNRMGPPMRDDRGPVPMHDDRGLAPMHDDRGPVPMHDDRGPVPMRGDRGLAPMHDDRGPVPMHDDRGPVPMRGDRGLAPMHDDRGPVPMHDDRGPVPMRGDRGPVPMHDDRGPVPMRGDRGPVPMHDDRGPVPMRDDRGPGPVPPRPMPAQAGPPVDRYGRYDEPSGAFAAGGYDAPRGGYDTPRGPGGPGPMGPGGPGPGSMGPGGSGPGHGGPPQRGLPAGSGGYGPDGRFDGFEAGRHGRADMTAEIRMPERDLRELRGRGPAGPPSLPQQPFGGPPMGGPPPIDGPPVGGPPPTAGPPMAGPPGSDLHRVDQIRRSFEVRRFGSGYDPEQVDRLFDGILGGMTGRGPMPVNPKDLDTLRFGLVPGGYFEAEVDAALKDVQDILFGR</sequence>
<feature type="compositionally biased region" description="Gly residues" evidence="9">
    <location>
        <begin position="298"/>
        <end position="328"/>
    </location>
</feature>
<accession>A0ABW7SG57</accession>
<name>A0ABW7SG57_9ACTN</name>
<dbReference type="PANTHER" id="PTHR35794:SF2">
    <property type="entry name" value="CELL DIVISION PROTEIN DIVIVA"/>
    <property type="match status" value="1"/>
</dbReference>
<evidence type="ECO:0000256" key="8">
    <source>
        <dbReference type="ARBA" id="ARBA00031737"/>
    </source>
</evidence>
<feature type="compositionally biased region" description="Pro residues" evidence="9">
    <location>
        <begin position="365"/>
        <end position="404"/>
    </location>
</feature>
<keyword evidence="4" id="KW-0963">Cytoplasm</keyword>
<evidence type="ECO:0000313" key="11">
    <source>
        <dbReference type="Proteomes" id="UP001611075"/>
    </source>
</evidence>
<keyword evidence="5" id="KW-0132">Cell division</keyword>
<evidence type="ECO:0000256" key="9">
    <source>
        <dbReference type="SAM" id="MobiDB-lite"/>
    </source>
</evidence>
<reference evidence="10 11" key="1">
    <citation type="submission" date="2024-10" db="EMBL/GenBank/DDBJ databases">
        <title>The Natural Products Discovery Center: Release of the First 8490 Sequenced Strains for Exploring Actinobacteria Biosynthetic Diversity.</title>
        <authorList>
            <person name="Kalkreuter E."/>
            <person name="Kautsar S.A."/>
            <person name="Yang D."/>
            <person name="Bader C.D."/>
            <person name="Teijaro C.N."/>
            <person name="Fluegel L."/>
            <person name="Davis C.M."/>
            <person name="Simpson J.R."/>
            <person name="Lauterbach L."/>
            <person name="Steele A.D."/>
            <person name="Gui C."/>
            <person name="Meng S."/>
            <person name="Li G."/>
            <person name="Viehrig K."/>
            <person name="Ye F."/>
            <person name="Su P."/>
            <person name="Kiefer A.F."/>
            <person name="Nichols A."/>
            <person name="Cepeda A.J."/>
            <person name="Yan W."/>
            <person name="Fan B."/>
            <person name="Jiang Y."/>
            <person name="Adhikari A."/>
            <person name="Zheng C.-J."/>
            <person name="Schuster L."/>
            <person name="Cowan T.M."/>
            <person name="Smanski M.J."/>
            <person name="Chevrette M.G."/>
            <person name="De Carvalho L.P.S."/>
            <person name="Shen B."/>
        </authorList>
    </citation>
    <scope>NUCLEOTIDE SEQUENCE [LARGE SCALE GENOMIC DNA]</scope>
    <source>
        <strain evidence="10 11">NPDC021253</strain>
    </source>
</reference>
<organism evidence="10 11">
    <name type="scientific">Micromonospora rubida</name>
    <dbReference type="NCBI Taxonomy" id="2697657"/>
    <lineage>
        <taxon>Bacteria</taxon>
        <taxon>Bacillati</taxon>
        <taxon>Actinomycetota</taxon>
        <taxon>Actinomycetes</taxon>
        <taxon>Micromonosporales</taxon>
        <taxon>Micromonosporaceae</taxon>
        <taxon>Micromonospora</taxon>
    </lineage>
</organism>
<comment type="subcellular location">
    <subcellularLocation>
        <location evidence="1">Cytoplasm</location>
    </subcellularLocation>
</comment>
<dbReference type="EMBL" id="JBIRPU010000001">
    <property type="protein sequence ID" value="MFI0791197.1"/>
    <property type="molecule type" value="Genomic_DNA"/>
</dbReference>
<evidence type="ECO:0000313" key="10">
    <source>
        <dbReference type="EMBL" id="MFI0791197.1"/>
    </source>
</evidence>
<dbReference type="Gene3D" id="6.10.250.660">
    <property type="match status" value="2"/>
</dbReference>
<comment type="caution">
    <text evidence="10">The sequence shown here is derived from an EMBL/GenBank/DDBJ whole genome shotgun (WGS) entry which is preliminary data.</text>
</comment>
<keyword evidence="7" id="KW-0131">Cell cycle</keyword>
<dbReference type="Proteomes" id="UP001611075">
    <property type="component" value="Unassembled WGS sequence"/>
</dbReference>
<evidence type="ECO:0000256" key="2">
    <source>
        <dbReference type="ARBA" id="ARBA00009008"/>
    </source>
</evidence>
<feature type="region of interest" description="Disordered" evidence="9">
    <location>
        <begin position="177"/>
        <end position="411"/>
    </location>
</feature>
<dbReference type="NCBIfam" id="TIGR03544">
    <property type="entry name" value="DivI1A_domain"/>
    <property type="match status" value="2"/>
</dbReference>
<feature type="compositionally biased region" description="Basic and acidic residues" evidence="9">
    <location>
        <begin position="177"/>
        <end position="238"/>
    </location>
</feature>
<evidence type="ECO:0000256" key="6">
    <source>
        <dbReference type="ARBA" id="ARBA00023054"/>
    </source>
</evidence>
<gene>
    <name evidence="10" type="ORF">ACH4OY_00615</name>
</gene>
<evidence type="ECO:0000256" key="3">
    <source>
        <dbReference type="ARBA" id="ARBA00018787"/>
    </source>
</evidence>
<dbReference type="PANTHER" id="PTHR35794">
    <property type="entry name" value="CELL DIVISION PROTEIN DIVIVA"/>
    <property type="match status" value="1"/>
</dbReference>
<evidence type="ECO:0000256" key="4">
    <source>
        <dbReference type="ARBA" id="ARBA00022490"/>
    </source>
</evidence>
<protein>
    <recommendedName>
        <fullName evidence="3">Cell wall synthesis protein Wag31</fullName>
    </recommendedName>
    <alternativeName>
        <fullName evidence="8">Antigen 84</fullName>
    </alternativeName>
</protein>
<feature type="compositionally biased region" description="Basic and acidic residues" evidence="9">
    <location>
        <begin position="107"/>
        <end position="137"/>
    </location>
</feature>
<evidence type="ECO:0000256" key="1">
    <source>
        <dbReference type="ARBA" id="ARBA00004496"/>
    </source>
</evidence>
<feature type="compositionally biased region" description="Pro residues" evidence="9">
    <location>
        <begin position="286"/>
        <end position="297"/>
    </location>
</feature>